<feature type="domain" description="Creatinase N-terminal" evidence="2">
    <location>
        <begin position="2"/>
        <end position="128"/>
    </location>
</feature>
<dbReference type="EC" id="3.4.13.9" evidence="3"/>
<dbReference type="RefSeq" id="WP_310275445.1">
    <property type="nucleotide sequence ID" value="NZ_JAVDWR010000002.1"/>
</dbReference>
<protein>
    <submittedName>
        <fullName evidence="3">Xaa-Pro aminopeptidase/Xaa-Pro dipeptidase</fullName>
        <ecNumber evidence="3">3.4.11.9</ecNumber>
        <ecNumber evidence="3">3.4.13.9</ecNumber>
    </submittedName>
</protein>
<evidence type="ECO:0000259" key="1">
    <source>
        <dbReference type="Pfam" id="PF00557"/>
    </source>
</evidence>
<keyword evidence="3" id="KW-0645">Protease</keyword>
<dbReference type="InterPro" id="IPR036005">
    <property type="entry name" value="Creatinase/aminopeptidase-like"/>
</dbReference>
<dbReference type="InterPro" id="IPR029149">
    <property type="entry name" value="Creatin/AminoP/Spt16_N"/>
</dbReference>
<keyword evidence="3" id="KW-0378">Hydrolase</keyword>
<dbReference type="InterPro" id="IPR000587">
    <property type="entry name" value="Creatinase_N"/>
</dbReference>
<sequence>MRLELFRQQMKNQQADAVLVTEPLNVRYLSGFTGSAGQLLITAEQAILITDYRYIEQAQTQATAFQCYCRDRARQSLGQAISALLTSQPAQLQLDYDQVPVALYQQLQQELSCTLADSRQITEQLRAIKDPQELAAIRQAAAIADQALSWLLPQLKPGVSEQQAAHWLEQHLLALGAEALAFPTILLSGPRTALPHGKPSERRFQQGDWILIDFGAQVQGYKSDMTRSYVLGKASPQQQDFYQTVERAQQAALAAAKAGIRADQLTEVAQKILADSAFFAYAGEGLGHSIGLALHEQPLMRYGCQQILMPGMVVTIEPGLYWPGFGGVRLEDDILITAEGAELLSHSPKPMELPLE</sequence>
<proteinExistence type="predicted"/>
<dbReference type="PANTHER" id="PTHR46112">
    <property type="entry name" value="AMINOPEPTIDASE"/>
    <property type="match status" value="1"/>
</dbReference>
<keyword evidence="3" id="KW-0224">Dipeptidase</keyword>
<evidence type="ECO:0000313" key="4">
    <source>
        <dbReference type="Proteomes" id="UP001257909"/>
    </source>
</evidence>
<dbReference type="SUPFAM" id="SSF53092">
    <property type="entry name" value="Creatinase/prolidase N-terminal domain"/>
    <property type="match status" value="1"/>
</dbReference>
<dbReference type="GO" id="GO:0102009">
    <property type="term" value="F:proline dipeptidase activity"/>
    <property type="evidence" value="ECO:0007669"/>
    <property type="project" value="UniProtKB-EC"/>
</dbReference>
<evidence type="ECO:0000259" key="2">
    <source>
        <dbReference type="Pfam" id="PF01321"/>
    </source>
</evidence>
<feature type="domain" description="Peptidase M24" evidence="1">
    <location>
        <begin position="136"/>
        <end position="338"/>
    </location>
</feature>
<dbReference type="Gene3D" id="3.90.230.10">
    <property type="entry name" value="Creatinase/methionine aminopeptidase superfamily"/>
    <property type="match status" value="1"/>
</dbReference>
<dbReference type="InterPro" id="IPR050659">
    <property type="entry name" value="Peptidase_M24B"/>
</dbReference>
<organism evidence="3 4">
    <name type="scientific">Rheinheimera soli</name>
    <dbReference type="NCBI Taxonomy" id="443616"/>
    <lineage>
        <taxon>Bacteria</taxon>
        <taxon>Pseudomonadati</taxon>
        <taxon>Pseudomonadota</taxon>
        <taxon>Gammaproteobacteria</taxon>
        <taxon>Chromatiales</taxon>
        <taxon>Chromatiaceae</taxon>
        <taxon>Rheinheimera</taxon>
    </lineage>
</organism>
<dbReference type="Proteomes" id="UP001257909">
    <property type="component" value="Unassembled WGS sequence"/>
</dbReference>
<comment type="caution">
    <text evidence="3">The sequence shown here is derived from an EMBL/GenBank/DDBJ whole genome shotgun (WGS) entry which is preliminary data.</text>
</comment>
<accession>A0ABU1VWW0</accession>
<dbReference type="EC" id="3.4.11.9" evidence="3"/>
<name>A0ABU1VWW0_9GAMM</name>
<gene>
    <name evidence="3" type="ORF">J2W69_001133</name>
</gene>
<keyword evidence="4" id="KW-1185">Reference proteome</keyword>
<evidence type="ECO:0000313" key="3">
    <source>
        <dbReference type="EMBL" id="MDR7120204.1"/>
    </source>
</evidence>
<dbReference type="SUPFAM" id="SSF55920">
    <property type="entry name" value="Creatinase/aminopeptidase"/>
    <property type="match status" value="1"/>
</dbReference>
<dbReference type="Pfam" id="PF00557">
    <property type="entry name" value="Peptidase_M24"/>
    <property type="match status" value="1"/>
</dbReference>
<reference evidence="3 4" key="1">
    <citation type="submission" date="2023-07" db="EMBL/GenBank/DDBJ databases">
        <title>Sorghum-associated microbial communities from plants grown in Nebraska, USA.</title>
        <authorList>
            <person name="Schachtman D."/>
        </authorList>
    </citation>
    <scope>NUCLEOTIDE SEQUENCE [LARGE SCALE GENOMIC DNA]</scope>
    <source>
        <strain evidence="3 4">4138</strain>
    </source>
</reference>
<dbReference type="EMBL" id="JAVDWR010000002">
    <property type="protein sequence ID" value="MDR7120204.1"/>
    <property type="molecule type" value="Genomic_DNA"/>
</dbReference>
<dbReference type="Pfam" id="PF01321">
    <property type="entry name" value="Creatinase_N"/>
    <property type="match status" value="1"/>
</dbReference>
<dbReference type="Gene3D" id="3.40.350.10">
    <property type="entry name" value="Creatinase/prolidase N-terminal domain"/>
    <property type="match status" value="1"/>
</dbReference>
<dbReference type="PRINTS" id="PR00599">
    <property type="entry name" value="MAPEPTIDASE"/>
</dbReference>
<dbReference type="GO" id="GO:0004177">
    <property type="term" value="F:aminopeptidase activity"/>
    <property type="evidence" value="ECO:0007669"/>
    <property type="project" value="UniProtKB-KW"/>
</dbReference>
<dbReference type="PANTHER" id="PTHR46112:SF8">
    <property type="entry name" value="CYTOPLASMIC PEPTIDASE PEPQ-RELATED"/>
    <property type="match status" value="1"/>
</dbReference>
<dbReference type="InterPro" id="IPR001714">
    <property type="entry name" value="Pept_M24_MAP"/>
</dbReference>
<keyword evidence="3" id="KW-0031">Aminopeptidase</keyword>
<dbReference type="InterPro" id="IPR000994">
    <property type="entry name" value="Pept_M24"/>
</dbReference>